<evidence type="ECO:0000256" key="5">
    <source>
        <dbReference type="PIRNR" id="PIRNR006621"/>
    </source>
</evidence>
<dbReference type="PANTHER" id="PTHR45846">
    <property type="entry name" value="TRNA-DIHYDROURIDINE(47) SYNTHASE [NAD(P)(+)]-LIKE"/>
    <property type="match status" value="1"/>
</dbReference>
<dbReference type="InterPro" id="IPR001269">
    <property type="entry name" value="DUS_fam"/>
</dbReference>
<evidence type="ECO:0000256" key="4">
    <source>
        <dbReference type="ARBA" id="ARBA00023002"/>
    </source>
</evidence>
<organism evidence="7 8">
    <name type="scientific">Lancefieldella rimae</name>
    <dbReference type="NCBI Taxonomy" id="1383"/>
    <lineage>
        <taxon>Bacteria</taxon>
        <taxon>Bacillati</taxon>
        <taxon>Actinomycetota</taxon>
        <taxon>Coriobacteriia</taxon>
        <taxon>Coriobacteriales</taxon>
        <taxon>Atopobiaceae</taxon>
        <taxon>Lancefieldella</taxon>
    </lineage>
</organism>
<dbReference type="Pfam" id="PF01207">
    <property type="entry name" value="Dus"/>
    <property type="match status" value="1"/>
</dbReference>
<gene>
    <name evidence="7" type="ORF">IV60_GL000283</name>
</gene>
<comment type="similarity">
    <text evidence="5">Belongs to the dus family.</text>
</comment>
<keyword evidence="2 5" id="KW-0288">FMN</keyword>
<keyword evidence="1 5" id="KW-0285">Flavoprotein</keyword>
<evidence type="ECO:0000256" key="1">
    <source>
        <dbReference type="ARBA" id="ARBA00022630"/>
    </source>
</evidence>
<name>A0ABR5Q1F3_9ACTN</name>
<evidence type="ECO:0000313" key="8">
    <source>
        <dbReference type="Proteomes" id="UP000051927"/>
    </source>
</evidence>
<proteinExistence type="inferred from homology"/>
<sequence>MSDFVSGDIAEILKQEADSAGLDDSLVPFTSGNSLRERLAHNPVLMAPMAGVSDGAYRLLARAGGAALAYTEMVSVAGIHFGGEKTWQLVYPLDPEPDIAVQLFGSKPEQFREAASQIAERLGPKLALIDINMACPVPKVVKKGEGSALLDNPVRAAEIVRACISEVDVPVTAKIRRGRTVGSECAPEFARALEAAGAAAVTVHGRFASQLYQGKADWNCVERVVCAVSIPVIGSGDVMSAHDAARVLKTTGISAVMLARGTYGDPWIFANTRRACAEKELFCPTLSQRLSAFKLHVHLLEAAHIHIARARSLSTWYFRGVPHAAYWRGRSVRCVTASDFIRLADELLFCVTNEIDPEREDYAGR</sequence>
<dbReference type="Gene3D" id="3.20.20.70">
    <property type="entry name" value="Aldolase class I"/>
    <property type="match status" value="1"/>
</dbReference>
<comment type="caution">
    <text evidence="7">The sequence shown here is derived from an EMBL/GenBank/DDBJ whole genome shotgun (WGS) entry which is preliminary data.</text>
</comment>
<evidence type="ECO:0000256" key="2">
    <source>
        <dbReference type="ARBA" id="ARBA00022643"/>
    </source>
</evidence>
<dbReference type="InterPro" id="IPR035587">
    <property type="entry name" value="DUS-like_FMN-bd"/>
</dbReference>
<keyword evidence="8" id="KW-1185">Reference proteome</keyword>
<evidence type="ECO:0000256" key="3">
    <source>
        <dbReference type="ARBA" id="ARBA00022694"/>
    </source>
</evidence>
<comment type="function">
    <text evidence="5">Catalyzes the synthesis of 5,6-dihydrouridine (D), a modified base found in the D-loop of most tRNAs, via the reduction of the C5-C6 double bond in target uridines.</text>
</comment>
<accession>A0ABR5Q1F3</accession>
<dbReference type="PIRSF" id="PIRSF006621">
    <property type="entry name" value="Dus"/>
    <property type="match status" value="1"/>
</dbReference>
<evidence type="ECO:0000259" key="6">
    <source>
        <dbReference type="Pfam" id="PF01207"/>
    </source>
</evidence>
<dbReference type="CDD" id="cd02801">
    <property type="entry name" value="DUS_like_FMN"/>
    <property type="match status" value="1"/>
</dbReference>
<feature type="domain" description="DUS-like FMN-binding" evidence="6">
    <location>
        <begin position="46"/>
        <end position="340"/>
    </location>
</feature>
<dbReference type="RefSeq" id="WP_155811521.1">
    <property type="nucleotide sequence ID" value="NZ_JQCP01000001.1"/>
</dbReference>
<comment type="cofactor">
    <cofactor evidence="5">
        <name>FMN</name>
        <dbReference type="ChEBI" id="CHEBI:58210"/>
    </cofactor>
</comment>
<dbReference type="EC" id="1.3.1.-" evidence="5"/>
<keyword evidence="4 5" id="KW-0560">Oxidoreductase</keyword>
<reference evidence="7 8" key="1">
    <citation type="journal article" date="2015" name="Genome Announc.">
        <title>Expanding the biotechnology potential of lactobacilli through comparative genomics of 213 strains and associated genera.</title>
        <authorList>
            <person name="Sun Z."/>
            <person name="Harris H.M."/>
            <person name="McCann A."/>
            <person name="Guo C."/>
            <person name="Argimon S."/>
            <person name="Zhang W."/>
            <person name="Yang X."/>
            <person name="Jeffery I.B."/>
            <person name="Cooney J.C."/>
            <person name="Kagawa T.F."/>
            <person name="Liu W."/>
            <person name="Song Y."/>
            <person name="Salvetti E."/>
            <person name="Wrobel A."/>
            <person name="Rasinkangas P."/>
            <person name="Parkhill J."/>
            <person name="Rea M.C."/>
            <person name="O'Sullivan O."/>
            <person name="Ritari J."/>
            <person name="Douillard F.P."/>
            <person name="Paul Ross R."/>
            <person name="Yang R."/>
            <person name="Briner A.E."/>
            <person name="Felis G.E."/>
            <person name="de Vos W.M."/>
            <person name="Barrangou R."/>
            <person name="Klaenhammer T.R."/>
            <person name="Caufield P.W."/>
            <person name="Cui Y."/>
            <person name="Zhang H."/>
            <person name="O'Toole P.W."/>
        </authorList>
    </citation>
    <scope>NUCLEOTIDE SEQUENCE [LARGE SCALE GENOMIC DNA]</scope>
    <source>
        <strain evidence="7 8">DSM 7090</strain>
    </source>
</reference>
<dbReference type="Proteomes" id="UP000051927">
    <property type="component" value="Unassembled WGS sequence"/>
</dbReference>
<dbReference type="GeneID" id="84904065"/>
<keyword evidence="3 5" id="KW-0819">tRNA processing</keyword>
<dbReference type="SUPFAM" id="SSF51395">
    <property type="entry name" value="FMN-linked oxidoreductases"/>
    <property type="match status" value="1"/>
</dbReference>
<dbReference type="EMBL" id="JQCP01000001">
    <property type="protein sequence ID" value="KRO03104.1"/>
    <property type="molecule type" value="Genomic_DNA"/>
</dbReference>
<dbReference type="PANTHER" id="PTHR45846:SF1">
    <property type="entry name" value="TRNA-DIHYDROURIDINE(47) SYNTHASE [NAD(P)(+)]-LIKE"/>
    <property type="match status" value="1"/>
</dbReference>
<protein>
    <recommendedName>
        <fullName evidence="5">tRNA-dihydrouridine synthase</fullName>
        <ecNumber evidence="5">1.3.1.-</ecNumber>
    </recommendedName>
</protein>
<dbReference type="InterPro" id="IPR013785">
    <property type="entry name" value="Aldolase_TIM"/>
</dbReference>
<evidence type="ECO:0000313" key="7">
    <source>
        <dbReference type="EMBL" id="KRO03104.1"/>
    </source>
</evidence>